<dbReference type="SMART" id="SM00331">
    <property type="entry name" value="PP2C_SIG"/>
    <property type="match status" value="1"/>
</dbReference>
<dbReference type="SUPFAM" id="SSF55781">
    <property type="entry name" value="GAF domain-like"/>
    <property type="match status" value="1"/>
</dbReference>
<evidence type="ECO:0000313" key="3">
    <source>
        <dbReference type="EMBL" id="MBY8885526.1"/>
    </source>
</evidence>
<dbReference type="InterPro" id="IPR035965">
    <property type="entry name" value="PAS-like_dom_sf"/>
</dbReference>
<dbReference type="Gene3D" id="3.60.40.10">
    <property type="entry name" value="PPM-type phosphatase domain"/>
    <property type="match status" value="1"/>
</dbReference>
<sequence>MNAPPEAPGLVPGAHAADDVVAVVVDRSGTVRDWSGGAERLLGYPAGEARGRSLRRLLSPERVRAHTYAGPVRTVRHRAGHRIDLAVRLLPLGGGQGAVVLGVPAGAEATRAMHEAVGRGLFDQERMAVAVYDAGLRPVGANRTAEPGDGSGPAAALRLDDLQPVEEGQGTGVETIRDVLATGAAVTGTDRMLRDAGSPDRDRIIALTSARLGTATDPTGVLAVTVDISDGYEIWRHLEIVHEASKRLGGSLDIDRTAQELVGLLVPVLGDMASVEIPDDVLRGGEPPRYTGGHPENVMRRIAVRHAHGPWPSRMVQPGSWLPPIPERPEMAGTACGRTVMTATRRDAEQLLGHDPQLMELMLPDDMRASLGAPLFARGMVLGYVTVHRTLDTRPFTAADARLLREIATRAALGVDNARRFTREHQVSVHLQRSLLPQGSTDSAAAQTAGVYRPASGTASVGGDWFDAIPLSSQRIALVVGDVVGHGLQATATMARLRTAVQTLADLDLPPDDLLVRLDDVVQRIAEESPSSHPIGATCLYGVYDPVTRRCQFAAAGHPAPLVVRPDGTVRRVEVVPGPPLGVGGLPFEAVELELEPGSVLALHSDGLTQLDDYARAGDEDVLAKQLAAVCRPDRDLYDVGREIVDADRGPAPVDDVTLLLARVREIPADDTAAWRLPSDPAAVADARREVLRQLDDWGLAELAFTTELIVSELVTNAIRYAGEAVGLRLIRGQSLICEVSDTSNSQPRLRRARTTDEGGRGLFLVANLTSRWGSRYGTSGKTIWTEQPIDT</sequence>
<dbReference type="EMBL" id="JAINVZ010000006">
    <property type="protein sequence ID" value="MBY8885526.1"/>
    <property type="molecule type" value="Genomic_DNA"/>
</dbReference>
<dbReference type="Pfam" id="PF07228">
    <property type="entry name" value="SpoIIE"/>
    <property type="match status" value="1"/>
</dbReference>
<comment type="caution">
    <text evidence="3">The sequence shown here is derived from an EMBL/GenBank/DDBJ whole genome shotgun (WGS) entry which is preliminary data.</text>
</comment>
<dbReference type="Pfam" id="PF01590">
    <property type="entry name" value="GAF"/>
    <property type="match status" value="1"/>
</dbReference>
<evidence type="ECO:0000259" key="2">
    <source>
        <dbReference type="PROSITE" id="PS50112"/>
    </source>
</evidence>
<dbReference type="CDD" id="cd00130">
    <property type="entry name" value="PAS"/>
    <property type="match status" value="1"/>
</dbReference>
<dbReference type="PROSITE" id="PS50112">
    <property type="entry name" value="PAS"/>
    <property type="match status" value="1"/>
</dbReference>
<dbReference type="Proteomes" id="UP001198565">
    <property type="component" value="Unassembled WGS sequence"/>
</dbReference>
<dbReference type="InterPro" id="IPR036457">
    <property type="entry name" value="PPM-type-like_dom_sf"/>
</dbReference>
<dbReference type="Gene3D" id="3.30.565.10">
    <property type="entry name" value="Histidine kinase-like ATPase, C-terminal domain"/>
    <property type="match status" value="1"/>
</dbReference>
<evidence type="ECO:0000313" key="4">
    <source>
        <dbReference type="Proteomes" id="UP001198565"/>
    </source>
</evidence>
<reference evidence="3 4" key="1">
    <citation type="submission" date="2021-08" db="EMBL/GenBank/DDBJ databases">
        <title>Streptomyces sp. PTM05 isolated from lichen.</title>
        <authorList>
            <person name="Somphong A."/>
            <person name="Phongsopitanun W."/>
            <person name="Tanasupawat S."/>
        </authorList>
    </citation>
    <scope>NUCLEOTIDE SEQUENCE [LARGE SCALE GENOMIC DNA]</scope>
    <source>
        <strain evidence="3 4">Ptm05</strain>
    </source>
</reference>
<dbReference type="InterPro" id="IPR003594">
    <property type="entry name" value="HATPase_dom"/>
</dbReference>
<dbReference type="InterPro" id="IPR013767">
    <property type="entry name" value="PAS_fold"/>
</dbReference>
<dbReference type="Pfam" id="PF13581">
    <property type="entry name" value="HATPase_c_2"/>
    <property type="match status" value="1"/>
</dbReference>
<dbReference type="InterPro" id="IPR036890">
    <property type="entry name" value="HATPase_C_sf"/>
</dbReference>
<dbReference type="Gene3D" id="3.30.450.20">
    <property type="entry name" value="PAS domain"/>
    <property type="match status" value="2"/>
</dbReference>
<dbReference type="SUPFAM" id="SSF55874">
    <property type="entry name" value="ATPase domain of HSP90 chaperone/DNA topoisomerase II/histidine kinase"/>
    <property type="match status" value="1"/>
</dbReference>
<organism evidence="3 4">
    <name type="scientific">Streptantibioticus parmotrematis</name>
    <dbReference type="NCBI Taxonomy" id="2873249"/>
    <lineage>
        <taxon>Bacteria</taxon>
        <taxon>Bacillati</taxon>
        <taxon>Actinomycetota</taxon>
        <taxon>Actinomycetes</taxon>
        <taxon>Kitasatosporales</taxon>
        <taxon>Streptomycetaceae</taxon>
        <taxon>Streptantibioticus</taxon>
    </lineage>
</organism>
<feature type="domain" description="PAS" evidence="2">
    <location>
        <begin position="23"/>
        <end position="61"/>
    </location>
</feature>
<accession>A0ABS7QRZ6</accession>
<dbReference type="PANTHER" id="PTHR43156:SF2">
    <property type="entry name" value="STAGE II SPORULATION PROTEIN E"/>
    <property type="match status" value="1"/>
</dbReference>
<gene>
    <name evidence="3" type="ORF">K7472_11785</name>
</gene>
<dbReference type="Gene3D" id="3.30.450.40">
    <property type="match status" value="1"/>
</dbReference>
<keyword evidence="4" id="KW-1185">Reference proteome</keyword>
<dbReference type="InterPro" id="IPR001932">
    <property type="entry name" value="PPM-type_phosphatase-like_dom"/>
</dbReference>
<dbReference type="SMART" id="SM00065">
    <property type="entry name" value="GAF"/>
    <property type="match status" value="1"/>
</dbReference>
<dbReference type="InterPro" id="IPR052016">
    <property type="entry name" value="Bact_Sigma-Reg"/>
</dbReference>
<dbReference type="InterPro" id="IPR029016">
    <property type="entry name" value="GAF-like_dom_sf"/>
</dbReference>
<dbReference type="RefSeq" id="WP_222976974.1">
    <property type="nucleotide sequence ID" value="NZ_JAINVZ010000006.1"/>
</dbReference>
<dbReference type="Pfam" id="PF00989">
    <property type="entry name" value="PAS"/>
    <property type="match status" value="1"/>
</dbReference>
<keyword evidence="1" id="KW-0378">Hydrolase</keyword>
<dbReference type="InterPro" id="IPR000014">
    <property type="entry name" value="PAS"/>
</dbReference>
<dbReference type="SUPFAM" id="SSF55785">
    <property type="entry name" value="PYP-like sensor domain (PAS domain)"/>
    <property type="match status" value="1"/>
</dbReference>
<evidence type="ECO:0000256" key="1">
    <source>
        <dbReference type="ARBA" id="ARBA00022801"/>
    </source>
</evidence>
<protein>
    <submittedName>
        <fullName evidence="3">SpoIIE family protein phosphatase</fullName>
    </submittedName>
</protein>
<dbReference type="SUPFAM" id="SSF81606">
    <property type="entry name" value="PP2C-like"/>
    <property type="match status" value="1"/>
</dbReference>
<dbReference type="InterPro" id="IPR003018">
    <property type="entry name" value="GAF"/>
</dbReference>
<proteinExistence type="predicted"/>
<name>A0ABS7QRZ6_9ACTN</name>
<dbReference type="CDD" id="cd16936">
    <property type="entry name" value="HATPase_RsbW-like"/>
    <property type="match status" value="1"/>
</dbReference>
<dbReference type="PANTHER" id="PTHR43156">
    <property type="entry name" value="STAGE II SPORULATION PROTEIN E-RELATED"/>
    <property type="match status" value="1"/>
</dbReference>